<dbReference type="EMBL" id="RRAZ01000002">
    <property type="protein sequence ID" value="RRH78258.1"/>
    <property type="molecule type" value="Genomic_DNA"/>
</dbReference>
<evidence type="ECO:0000313" key="7">
    <source>
        <dbReference type="Proteomes" id="UP000282125"/>
    </source>
</evidence>
<evidence type="ECO:0000256" key="2">
    <source>
        <dbReference type="ARBA" id="ARBA00022630"/>
    </source>
</evidence>
<dbReference type="PANTHER" id="PTHR33798:SF5">
    <property type="entry name" value="FLAVIN REDUCTASE LIKE DOMAIN-CONTAINING PROTEIN"/>
    <property type="match status" value="1"/>
</dbReference>
<comment type="similarity">
    <text evidence="4">Belongs to the flavoredoxin family.</text>
</comment>
<dbReference type="OrthoDB" id="9783347at2"/>
<dbReference type="PANTHER" id="PTHR33798">
    <property type="entry name" value="FLAVOPROTEIN OXYGENASE"/>
    <property type="match status" value="1"/>
</dbReference>
<sequence length="210" mass="23261">MDFDFSALAPEERYRLLTNFIGPRPIALVTTEDKDGRRNAAPMSFFNVFGHDPAILALGIQPRLDGREKDTVVNIRAGGEFTVHVVDKDLVQAMLVTGLGVEPEVDEFDLAGLESLPGTQVRAPRIKGAAVAMECRVERIIDWPKRALILGEVVHMHVRPDCLDAEGRYVNPEVYQPVARLHADNYVTSERQHVWPAANLADVLAAKKDA</sequence>
<evidence type="ECO:0000259" key="5">
    <source>
        <dbReference type="SMART" id="SM00903"/>
    </source>
</evidence>
<gene>
    <name evidence="6" type="ORF">EG244_02100</name>
</gene>
<evidence type="ECO:0000256" key="1">
    <source>
        <dbReference type="ARBA" id="ARBA00001917"/>
    </source>
</evidence>
<dbReference type="InterPro" id="IPR002563">
    <property type="entry name" value="Flavin_Rdtase-like_dom"/>
</dbReference>
<proteinExistence type="inferred from homology"/>
<comment type="caution">
    <text evidence="6">The sequence shown here is derived from an EMBL/GenBank/DDBJ whole genome shotgun (WGS) entry which is preliminary data.</text>
</comment>
<dbReference type="GO" id="GO:0010181">
    <property type="term" value="F:FMN binding"/>
    <property type="evidence" value="ECO:0007669"/>
    <property type="project" value="InterPro"/>
</dbReference>
<dbReference type="RefSeq" id="WP_124963348.1">
    <property type="nucleotide sequence ID" value="NZ_RRAZ01000002.1"/>
</dbReference>
<dbReference type="Proteomes" id="UP000282125">
    <property type="component" value="Unassembled WGS sequence"/>
</dbReference>
<evidence type="ECO:0000256" key="4">
    <source>
        <dbReference type="ARBA" id="ARBA00038054"/>
    </source>
</evidence>
<dbReference type="AlphaFoldDB" id="A0A3P3DZK7"/>
<evidence type="ECO:0000313" key="6">
    <source>
        <dbReference type="EMBL" id="RRH78258.1"/>
    </source>
</evidence>
<dbReference type="SUPFAM" id="SSF50475">
    <property type="entry name" value="FMN-binding split barrel"/>
    <property type="match status" value="1"/>
</dbReference>
<dbReference type="InterPro" id="IPR012349">
    <property type="entry name" value="Split_barrel_FMN-bd"/>
</dbReference>
<comment type="cofactor">
    <cofactor evidence="1">
        <name>FMN</name>
        <dbReference type="ChEBI" id="CHEBI:58210"/>
    </cofactor>
</comment>
<reference evidence="6 7" key="1">
    <citation type="submission" date="2018-11" db="EMBL/GenBank/DDBJ databases">
        <title>Gemmobacter sp. nov., YIM 102744-1 draft genome.</title>
        <authorList>
            <person name="Li G."/>
            <person name="Jiang Y."/>
        </authorList>
    </citation>
    <scope>NUCLEOTIDE SEQUENCE [LARGE SCALE GENOMIC DNA]</scope>
    <source>
        <strain evidence="6 7">YIM 102744-1</strain>
    </source>
</reference>
<keyword evidence="3" id="KW-0288">FMN</keyword>
<evidence type="ECO:0000256" key="3">
    <source>
        <dbReference type="ARBA" id="ARBA00022643"/>
    </source>
</evidence>
<keyword evidence="7" id="KW-1185">Reference proteome</keyword>
<feature type="domain" description="Flavin reductase like" evidence="5">
    <location>
        <begin position="20"/>
        <end position="171"/>
    </location>
</feature>
<dbReference type="Gene3D" id="2.30.110.10">
    <property type="entry name" value="Electron Transport, Fmn-binding Protein, Chain A"/>
    <property type="match status" value="1"/>
</dbReference>
<protein>
    <submittedName>
        <fullName evidence="6">Flavin reductase family protein</fullName>
    </submittedName>
</protein>
<organism evidence="6 7">
    <name type="scientific">Falsigemmobacter faecalis</name>
    <dbReference type="NCBI Taxonomy" id="2488730"/>
    <lineage>
        <taxon>Bacteria</taxon>
        <taxon>Pseudomonadati</taxon>
        <taxon>Pseudomonadota</taxon>
        <taxon>Alphaproteobacteria</taxon>
        <taxon>Rhodobacterales</taxon>
        <taxon>Paracoccaceae</taxon>
        <taxon>Falsigemmobacter</taxon>
    </lineage>
</organism>
<name>A0A3P3DZK7_9RHOB</name>
<dbReference type="SMART" id="SM00903">
    <property type="entry name" value="Flavin_Reduct"/>
    <property type="match status" value="1"/>
</dbReference>
<dbReference type="Pfam" id="PF01613">
    <property type="entry name" value="Flavin_Reduct"/>
    <property type="match status" value="1"/>
</dbReference>
<keyword evidence="2" id="KW-0285">Flavoprotein</keyword>
<accession>A0A3P3DZK7</accession>
<dbReference type="GO" id="GO:0016646">
    <property type="term" value="F:oxidoreductase activity, acting on the CH-NH group of donors, NAD or NADP as acceptor"/>
    <property type="evidence" value="ECO:0007669"/>
    <property type="project" value="UniProtKB-ARBA"/>
</dbReference>